<proteinExistence type="predicted"/>
<protein>
    <submittedName>
        <fullName evidence="3">Uncharacterized protein</fullName>
    </submittedName>
</protein>
<evidence type="ECO:0000313" key="4">
    <source>
        <dbReference type="Proteomes" id="UP000639606"/>
    </source>
</evidence>
<name>A0A918AIC7_9PSEU</name>
<evidence type="ECO:0000256" key="2">
    <source>
        <dbReference type="SAM" id="Phobius"/>
    </source>
</evidence>
<dbReference type="RefSeq" id="WP_229795128.1">
    <property type="nucleotide sequence ID" value="NZ_BMRG01000002.1"/>
</dbReference>
<sequence length="225" mass="23672">MGAAFAGRLGRVKEQRQELVRLCRCAVARPRWQLVAAVAVSLWSAAWVLGQVRGAPSPLDVLRAPVAWAGAPTGWLEAASAWCEGRTSFLAVVGGLLWAMTTERQQLSALLGWVAVMLAAESTGYGAVHRALLALACLLVVLGVASIPGRRAFVVDRVALIPRDVLRAGSTALALSAVVPLVAPGLAVAALLRPYVTRPPRPRQWSSAKPRSESAEPVGVPAPRG</sequence>
<feature type="transmembrane region" description="Helical" evidence="2">
    <location>
        <begin position="173"/>
        <end position="196"/>
    </location>
</feature>
<evidence type="ECO:0000313" key="3">
    <source>
        <dbReference type="EMBL" id="GGP41854.1"/>
    </source>
</evidence>
<reference evidence="3" key="2">
    <citation type="submission" date="2020-09" db="EMBL/GenBank/DDBJ databases">
        <authorList>
            <person name="Sun Q."/>
            <person name="Ohkuma M."/>
        </authorList>
    </citation>
    <scope>NUCLEOTIDE SEQUENCE</scope>
    <source>
        <strain evidence="3">JCM 3313</strain>
    </source>
</reference>
<gene>
    <name evidence="3" type="ORF">GCM10010185_11380</name>
</gene>
<comment type="caution">
    <text evidence="3">The sequence shown here is derived from an EMBL/GenBank/DDBJ whole genome shotgun (WGS) entry which is preliminary data.</text>
</comment>
<feature type="region of interest" description="Disordered" evidence="1">
    <location>
        <begin position="199"/>
        <end position="225"/>
    </location>
</feature>
<evidence type="ECO:0000256" key="1">
    <source>
        <dbReference type="SAM" id="MobiDB-lite"/>
    </source>
</evidence>
<dbReference type="AlphaFoldDB" id="A0A918AIC7"/>
<dbReference type="Proteomes" id="UP000639606">
    <property type="component" value="Unassembled WGS sequence"/>
</dbReference>
<organism evidence="3 4">
    <name type="scientific">Saccharothrix coeruleofusca</name>
    <dbReference type="NCBI Taxonomy" id="33919"/>
    <lineage>
        <taxon>Bacteria</taxon>
        <taxon>Bacillati</taxon>
        <taxon>Actinomycetota</taxon>
        <taxon>Actinomycetes</taxon>
        <taxon>Pseudonocardiales</taxon>
        <taxon>Pseudonocardiaceae</taxon>
        <taxon>Saccharothrix</taxon>
    </lineage>
</organism>
<keyword evidence="2" id="KW-0472">Membrane</keyword>
<keyword evidence="2" id="KW-0812">Transmembrane</keyword>
<reference evidence="3" key="1">
    <citation type="journal article" date="2014" name="Int. J. Syst. Evol. Microbiol.">
        <title>Complete genome sequence of Corynebacterium casei LMG S-19264T (=DSM 44701T), isolated from a smear-ripened cheese.</title>
        <authorList>
            <consortium name="US DOE Joint Genome Institute (JGI-PGF)"/>
            <person name="Walter F."/>
            <person name="Albersmeier A."/>
            <person name="Kalinowski J."/>
            <person name="Ruckert C."/>
        </authorList>
    </citation>
    <scope>NUCLEOTIDE SEQUENCE</scope>
    <source>
        <strain evidence="3">JCM 3313</strain>
    </source>
</reference>
<keyword evidence="2" id="KW-1133">Transmembrane helix</keyword>
<feature type="transmembrane region" description="Helical" evidence="2">
    <location>
        <begin position="132"/>
        <end position="153"/>
    </location>
</feature>
<accession>A0A918AIC7</accession>
<dbReference type="EMBL" id="BMRG01000002">
    <property type="protein sequence ID" value="GGP41854.1"/>
    <property type="molecule type" value="Genomic_DNA"/>
</dbReference>
<keyword evidence="4" id="KW-1185">Reference proteome</keyword>